<comment type="similarity">
    <text evidence="2">Belongs to the CpoB family.</text>
</comment>
<keyword evidence="2" id="KW-0131">Cell cycle</keyword>
<sequence precursor="true">MNLRRSALAILLAASAVSPARAGMFDDEEARARIEALKRETTARFERMEATQRQQIEFANQLELVRQDMAKLRGQIEVLTYELESAQKRQKDFYVDLDDRLRKLETAAQEQHAKAAAGSPTATTSTPKVDPAEESRDYEAALTLLKGGKYRDAGNAFEGFVGKYPDSQFLASANYWAGSAFYQGRDYAKANNFFGKVASSWPNDARAPDAMLGLANAQADAGDAKAAKATLQSLLSKYPSSNAAQVAKQRLAKK</sequence>
<evidence type="ECO:0000259" key="5">
    <source>
        <dbReference type="Pfam" id="PF16331"/>
    </source>
</evidence>
<dbReference type="Gene3D" id="1.20.5.110">
    <property type="match status" value="1"/>
</dbReference>
<dbReference type="InterPro" id="IPR011990">
    <property type="entry name" value="TPR-like_helical_dom_sf"/>
</dbReference>
<dbReference type="NCBIfam" id="TIGR02795">
    <property type="entry name" value="tol_pal_ybgF"/>
    <property type="match status" value="1"/>
</dbReference>
<comment type="function">
    <text evidence="2">Mediates coordination of peptidoglycan synthesis and outer membrane constriction during cell division.</text>
</comment>
<organism evidence="6 7">
    <name type="scientific">Candidatus Methylophosphatis roskildensis</name>
    <dbReference type="NCBI Taxonomy" id="2899263"/>
    <lineage>
        <taxon>Bacteria</taxon>
        <taxon>Pseudomonadati</taxon>
        <taxon>Pseudomonadota</taxon>
        <taxon>Betaproteobacteria</taxon>
        <taxon>Nitrosomonadales</taxon>
        <taxon>Sterolibacteriaceae</taxon>
        <taxon>Candidatus Methylophosphatis</taxon>
    </lineage>
</organism>
<evidence type="ECO:0000259" key="4">
    <source>
        <dbReference type="Pfam" id="PF13525"/>
    </source>
</evidence>
<keyword evidence="1 2" id="KW-0732">Signal</keyword>
<feature type="compositionally biased region" description="Low complexity" evidence="3">
    <location>
        <begin position="108"/>
        <end position="128"/>
    </location>
</feature>
<feature type="domain" description="YbgF trimerisation" evidence="5">
    <location>
        <begin position="43"/>
        <end position="109"/>
    </location>
</feature>
<dbReference type="Proteomes" id="UP000807785">
    <property type="component" value="Unassembled WGS sequence"/>
</dbReference>
<protein>
    <recommendedName>
        <fullName evidence="2">Cell division coordinator CpoB</fullName>
    </recommendedName>
</protein>
<dbReference type="InterPro" id="IPR034706">
    <property type="entry name" value="CpoB"/>
</dbReference>
<name>A0A9D7EDN2_9PROT</name>
<dbReference type="GO" id="GO:0043093">
    <property type="term" value="P:FtsZ-dependent cytokinesis"/>
    <property type="evidence" value="ECO:0007669"/>
    <property type="project" value="UniProtKB-UniRule"/>
</dbReference>
<keyword evidence="2" id="KW-0574">Periplasm</keyword>
<feature type="signal peptide" evidence="2">
    <location>
        <begin position="1"/>
        <end position="22"/>
    </location>
</feature>
<dbReference type="HAMAP" id="MF_02066">
    <property type="entry name" value="CpoB"/>
    <property type="match status" value="1"/>
</dbReference>
<comment type="subcellular location">
    <subcellularLocation>
        <location evidence="2">Periplasm</location>
    </subcellularLocation>
</comment>
<dbReference type="Pfam" id="PF16331">
    <property type="entry name" value="TolA_bind_tri"/>
    <property type="match status" value="1"/>
</dbReference>
<reference evidence="6" key="1">
    <citation type="submission" date="2020-10" db="EMBL/GenBank/DDBJ databases">
        <title>Connecting structure to function with the recovery of over 1000 high-quality activated sludge metagenome-assembled genomes encoding full-length rRNA genes using long-read sequencing.</title>
        <authorList>
            <person name="Singleton C.M."/>
            <person name="Petriglieri F."/>
            <person name="Kristensen J.M."/>
            <person name="Kirkegaard R.H."/>
            <person name="Michaelsen T.Y."/>
            <person name="Andersen M.H."/>
            <person name="Karst S.M."/>
            <person name="Dueholm M.S."/>
            <person name="Nielsen P.H."/>
            <person name="Albertsen M."/>
        </authorList>
    </citation>
    <scope>NUCLEOTIDE SEQUENCE</scope>
    <source>
        <strain evidence="6">Bjer_18-Q3-R1-45_BAT3C.347</strain>
    </source>
</reference>
<dbReference type="GO" id="GO:0070206">
    <property type="term" value="P:protein trimerization"/>
    <property type="evidence" value="ECO:0007669"/>
    <property type="project" value="InterPro"/>
</dbReference>
<feature type="region of interest" description="Disordered" evidence="3">
    <location>
        <begin position="108"/>
        <end position="135"/>
    </location>
</feature>
<dbReference type="SUPFAM" id="SSF48452">
    <property type="entry name" value="TPR-like"/>
    <property type="match status" value="1"/>
</dbReference>
<dbReference type="EMBL" id="JADJEV010000005">
    <property type="protein sequence ID" value="MBK6975647.1"/>
    <property type="molecule type" value="Genomic_DNA"/>
</dbReference>
<evidence type="ECO:0000256" key="2">
    <source>
        <dbReference type="HAMAP-Rule" id="MF_02066"/>
    </source>
</evidence>
<dbReference type="AlphaFoldDB" id="A0A9D7EDN2"/>
<feature type="chain" id="PRO_5039770711" description="Cell division coordinator CpoB" evidence="2">
    <location>
        <begin position="23"/>
        <end position="254"/>
    </location>
</feature>
<dbReference type="InterPro" id="IPR032519">
    <property type="entry name" value="YbgF_tri"/>
</dbReference>
<comment type="caution">
    <text evidence="6">The sequence shown here is derived from an EMBL/GenBank/DDBJ whole genome shotgun (WGS) entry which is preliminary data.</text>
</comment>
<gene>
    <name evidence="6" type="primary">ybgF</name>
    <name evidence="2" type="synonym">cpoB</name>
    <name evidence="6" type="ORF">IPH26_22765</name>
</gene>
<evidence type="ECO:0000256" key="3">
    <source>
        <dbReference type="SAM" id="MobiDB-lite"/>
    </source>
</evidence>
<dbReference type="InterPro" id="IPR014162">
    <property type="entry name" value="CpoB_C"/>
</dbReference>
<dbReference type="InterPro" id="IPR039565">
    <property type="entry name" value="BamD-like"/>
</dbReference>
<evidence type="ECO:0000256" key="1">
    <source>
        <dbReference type="ARBA" id="ARBA00022729"/>
    </source>
</evidence>
<feature type="domain" description="Outer membrane lipoprotein BamD-like" evidence="4">
    <location>
        <begin position="134"/>
        <end position="252"/>
    </location>
</feature>
<dbReference type="GO" id="GO:0030288">
    <property type="term" value="C:outer membrane-bounded periplasmic space"/>
    <property type="evidence" value="ECO:0007669"/>
    <property type="project" value="UniProtKB-UniRule"/>
</dbReference>
<proteinExistence type="inferred from homology"/>
<evidence type="ECO:0000313" key="7">
    <source>
        <dbReference type="Proteomes" id="UP000807785"/>
    </source>
</evidence>
<dbReference type="Gene3D" id="1.25.40.10">
    <property type="entry name" value="Tetratricopeptide repeat domain"/>
    <property type="match status" value="1"/>
</dbReference>
<keyword evidence="2" id="KW-0132">Cell division</keyword>
<accession>A0A9D7EDN2</accession>
<dbReference type="Pfam" id="PF13525">
    <property type="entry name" value="YfiO"/>
    <property type="match status" value="1"/>
</dbReference>
<evidence type="ECO:0000313" key="6">
    <source>
        <dbReference type="EMBL" id="MBK6975647.1"/>
    </source>
</evidence>